<proteinExistence type="predicted"/>
<dbReference type="AlphaFoldDB" id="G2TR04"/>
<evidence type="ECO:0000313" key="2">
    <source>
        <dbReference type="Proteomes" id="UP000009283"/>
    </source>
</evidence>
<reference evidence="1 2" key="1">
    <citation type="journal article" date="2011" name="Stand. Genomic Sci.">
        <title>Complete Genome Sequence of a thermotolerant sporogenic lactic acid bacterium, Bacillus coagulans strain 36D1.</title>
        <authorList>
            <person name="Rhee M.S."/>
            <person name="Moritz B.E."/>
            <person name="Xie G."/>
            <person name="Glavina Del Rio T."/>
            <person name="Dalin E."/>
            <person name="Tice H."/>
            <person name="Bruce D."/>
            <person name="Goodwin L."/>
            <person name="Chertkov O."/>
            <person name="Brettin T."/>
            <person name="Han C."/>
            <person name="Detter C."/>
            <person name="Pitluck S."/>
            <person name="Land M.L."/>
            <person name="Patel M."/>
            <person name="Ou M."/>
            <person name="Harbrucker R."/>
            <person name="Ingram L.O."/>
            <person name="Shanmugam K.T."/>
        </authorList>
    </citation>
    <scope>NUCLEOTIDE SEQUENCE [LARGE SCALE GENOMIC DNA]</scope>
    <source>
        <strain evidence="1 2">36D1</strain>
    </source>
</reference>
<dbReference type="KEGG" id="bag:Bcoa_0862"/>
<accession>G2TR04</accession>
<dbReference type="EMBL" id="CP003056">
    <property type="protein sequence ID" value="AEP00080.1"/>
    <property type="molecule type" value="Genomic_DNA"/>
</dbReference>
<dbReference type="Proteomes" id="UP000009283">
    <property type="component" value="Chromosome"/>
</dbReference>
<name>G2TR04_HEYCO</name>
<organism evidence="1 2">
    <name type="scientific">Heyndrickxia coagulans 36D1</name>
    <dbReference type="NCBI Taxonomy" id="345219"/>
    <lineage>
        <taxon>Bacteria</taxon>
        <taxon>Bacillati</taxon>
        <taxon>Bacillota</taxon>
        <taxon>Bacilli</taxon>
        <taxon>Bacillales</taxon>
        <taxon>Bacillaceae</taxon>
        <taxon>Heyndrickxia</taxon>
    </lineage>
</organism>
<sequence>MNSKGTYTVYMKKRGSLLQFYAKDKVGNKIGYRHVKVSKKKVLRGRHFYNHVKNQI</sequence>
<dbReference type="HOGENOM" id="CLU_3004372_0_0_9"/>
<evidence type="ECO:0000313" key="1">
    <source>
        <dbReference type="EMBL" id="AEP00080.1"/>
    </source>
</evidence>
<protein>
    <submittedName>
        <fullName evidence="1">Uncharacterized protein</fullName>
    </submittedName>
</protein>
<gene>
    <name evidence="1" type="ORF">Bcoa_0862</name>
</gene>